<dbReference type="InterPro" id="IPR032875">
    <property type="entry name" value="Succ_CoA_lig_flav_dom"/>
</dbReference>
<dbReference type="InterPro" id="IPR051538">
    <property type="entry name" value="Acyl-CoA_Synth/Transferase"/>
</dbReference>
<dbReference type="GO" id="GO:0005524">
    <property type="term" value="F:ATP binding"/>
    <property type="evidence" value="ECO:0007669"/>
    <property type="project" value="UniProtKB-UniRule"/>
</dbReference>
<evidence type="ECO:0000313" key="7">
    <source>
        <dbReference type="EMBL" id="OUM90388.1"/>
    </source>
</evidence>
<dbReference type="Gene3D" id="3.30.470.20">
    <property type="entry name" value="ATP-grasp fold, B domain"/>
    <property type="match status" value="1"/>
</dbReference>
<dbReference type="Pfam" id="PF13549">
    <property type="entry name" value="ATP-grasp_5"/>
    <property type="match status" value="1"/>
</dbReference>
<dbReference type="SUPFAM" id="SSF51735">
    <property type="entry name" value="NAD(P)-binding Rossmann-fold domains"/>
    <property type="match status" value="1"/>
</dbReference>
<dbReference type="InterPro" id="IPR011761">
    <property type="entry name" value="ATP-grasp"/>
</dbReference>
<dbReference type="Gene3D" id="3.30.1490.20">
    <property type="entry name" value="ATP-grasp fold, A domain"/>
    <property type="match status" value="1"/>
</dbReference>
<gene>
    <name evidence="7" type="ORF">BAA01_16230</name>
</gene>
<evidence type="ECO:0000256" key="1">
    <source>
        <dbReference type="ARBA" id="ARBA00022598"/>
    </source>
</evidence>
<sequence length="706" mass="76964">MNVQPDLEVSNQGDFLTEYEGGQLLKAAGLPVIRGELAVSKEEAAAIARRIGYPVVLKGMSRQITHKTDAGIVKLNLKDEAQLSAAYDEIIENAYRYDPTARMSGVLVQKMAPKGVEMIVGIKKDKTFGHLLVIGIGGIFVEVLKDFAMKLMPVTDDEVEEMIRSLKGHKLISGYRGGKGINLEQLKKMVQGLNHLVQTRPEIEEMDLNPVIFFDDEAAICDVRLLLGEVGNFSRQKVRSLEHLEKMLNPQSIAVVGASSNEKKNGGRLFRYIVENGYQGKLYPINPKAEEIRGYKAYPSLKAVPDDVDLACIIVDSRQVPAVLEDCIEKNVKTAVIYSSGFAETGEEGKRLQEQVVALAEKGNIRLLGPNSMGIASPAINIYTTFGAALEAKNKVSGGIGFVSQSGAMGSALLSRAWEQGAGFSRWISVANEADLTISDFIHLLSEDEMTKVISVFMENIKDYDNFISAAQKALARRKPVLVFKTGKSTVGKRAVQSHTGSIAGDDAVYSAVFDKLGLIRVNHVEELIDVARAFECQPIPKGNRMAVVTASGGACSVIADLCEEYGLEVPVLTKTAEVIKDYIPSFGSPYNPVDVTAEIIAKPEMFKKVLQALVDDEETDGVIVMLTTNADPGATVIAEAILDIFKAGSKPIVVGRLGADIIAPNAMAVYQRAHFPVYPTPERVVRAMHYLVKYREVLQKRGIMD</sequence>
<evidence type="ECO:0000256" key="3">
    <source>
        <dbReference type="ARBA" id="ARBA00022840"/>
    </source>
</evidence>
<reference evidence="8" key="1">
    <citation type="submission" date="2016-06" db="EMBL/GenBank/DDBJ databases">
        <authorList>
            <person name="Nascimento L."/>
            <person name="Pereira R.V."/>
            <person name="Martins L.F."/>
            <person name="Quaggio R.B."/>
            <person name="Silva A.M."/>
            <person name="Setubal J.C."/>
        </authorList>
    </citation>
    <scope>NUCLEOTIDE SEQUENCE [LARGE SCALE GENOMIC DNA]</scope>
</reference>
<evidence type="ECO:0000259" key="6">
    <source>
        <dbReference type="PROSITE" id="PS50975"/>
    </source>
</evidence>
<dbReference type="SMART" id="SM00881">
    <property type="entry name" value="CoA_binding"/>
    <property type="match status" value="1"/>
</dbReference>
<comment type="caution">
    <text evidence="7">The sequence shown here is derived from an EMBL/GenBank/DDBJ whole genome shotgun (WGS) entry which is preliminary data.</text>
</comment>
<dbReference type="InterPro" id="IPR013815">
    <property type="entry name" value="ATP_grasp_subdomain_1"/>
</dbReference>
<evidence type="ECO:0000313" key="8">
    <source>
        <dbReference type="Proteomes" id="UP000196475"/>
    </source>
</evidence>
<dbReference type="Gene3D" id="3.40.50.261">
    <property type="entry name" value="Succinyl-CoA synthetase domains"/>
    <property type="match status" value="2"/>
</dbReference>
<dbReference type="GO" id="GO:0046872">
    <property type="term" value="F:metal ion binding"/>
    <property type="evidence" value="ECO:0007669"/>
    <property type="project" value="InterPro"/>
</dbReference>
<evidence type="ECO:0000256" key="4">
    <source>
        <dbReference type="ARBA" id="ARBA00060888"/>
    </source>
</evidence>
<dbReference type="PROSITE" id="PS50975">
    <property type="entry name" value="ATP_GRASP"/>
    <property type="match status" value="1"/>
</dbReference>
<evidence type="ECO:0000256" key="5">
    <source>
        <dbReference type="PROSITE-ProRule" id="PRU00409"/>
    </source>
</evidence>
<dbReference type="AlphaFoldDB" id="A0A1Y3PYW4"/>
<dbReference type="EMBL" id="LZRT01000019">
    <property type="protein sequence ID" value="OUM90388.1"/>
    <property type="molecule type" value="Genomic_DNA"/>
</dbReference>
<dbReference type="SUPFAM" id="SSF52210">
    <property type="entry name" value="Succinyl-CoA synthetase domains"/>
    <property type="match status" value="2"/>
</dbReference>
<name>A0A1Y3PYW4_9BACI</name>
<dbReference type="SUPFAM" id="SSF56059">
    <property type="entry name" value="Glutathione synthetase ATP-binding domain-like"/>
    <property type="match status" value="1"/>
</dbReference>
<dbReference type="Pfam" id="PF13607">
    <property type="entry name" value="Succ_CoA_lig"/>
    <property type="match status" value="1"/>
</dbReference>
<organism evidence="7 8">
    <name type="scientific">Bacillus thermozeamaize</name>
    <dbReference type="NCBI Taxonomy" id="230954"/>
    <lineage>
        <taxon>Bacteria</taxon>
        <taxon>Bacillati</taxon>
        <taxon>Bacillota</taxon>
        <taxon>Bacilli</taxon>
        <taxon>Bacillales</taxon>
        <taxon>Bacillaceae</taxon>
        <taxon>Bacillus</taxon>
    </lineage>
</organism>
<proteinExistence type="inferred from homology"/>
<dbReference type="PANTHER" id="PTHR43334:SF1">
    <property type="entry name" value="3-HYDROXYPROPIONATE--COA LIGASE [ADP-FORMING]"/>
    <property type="match status" value="1"/>
</dbReference>
<keyword evidence="3 5" id="KW-0067">ATP-binding</keyword>
<dbReference type="Pfam" id="PF13380">
    <property type="entry name" value="CoA_binding_2"/>
    <property type="match status" value="1"/>
</dbReference>
<dbReference type="PANTHER" id="PTHR43334">
    <property type="entry name" value="ACETATE--COA LIGASE [ADP-FORMING]"/>
    <property type="match status" value="1"/>
</dbReference>
<dbReference type="Proteomes" id="UP000196475">
    <property type="component" value="Unassembled WGS sequence"/>
</dbReference>
<dbReference type="FunFam" id="3.30.1490.20:FF:000020">
    <property type="entry name" value="Protein lysine acetyltransferase"/>
    <property type="match status" value="1"/>
</dbReference>
<accession>A0A1Y3PYW4</accession>
<feature type="domain" description="ATP-grasp" evidence="6">
    <location>
        <begin position="22"/>
        <end position="58"/>
    </location>
</feature>
<dbReference type="InterPro" id="IPR003781">
    <property type="entry name" value="CoA-bd"/>
</dbReference>
<comment type="similarity">
    <text evidence="4">In the N-terminal section; belongs to the acetate CoA ligase alpha subunit family.</text>
</comment>
<dbReference type="GO" id="GO:0016874">
    <property type="term" value="F:ligase activity"/>
    <property type="evidence" value="ECO:0007669"/>
    <property type="project" value="UniProtKB-KW"/>
</dbReference>
<protein>
    <recommendedName>
        <fullName evidence="6">ATP-grasp domain-containing protein</fullName>
    </recommendedName>
</protein>
<dbReference type="Gene3D" id="3.40.50.720">
    <property type="entry name" value="NAD(P)-binding Rossmann-like Domain"/>
    <property type="match status" value="1"/>
</dbReference>
<dbReference type="InterPro" id="IPR016102">
    <property type="entry name" value="Succinyl-CoA_synth-like"/>
</dbReference>
<evidence type="ECO:0000256" key="2">
    <source>
        <dbReference type="ARBA" id="ARBA00022741"/>
    </source>
</evidence>
<keyword evidence="2 5" id="KW-0547">Nucleotide-binding</keyword>
<keyword evidence="1" id="KW-0436">Ligase</keyword>
<dbReference type="InterPro" id="IPR036291">
    <property type="entry name" value="NAD(P)-bd_dom_sf"/>
</dbReference>